<gene>
    <name evidence="2" type="ORF">GGX14DRAFT_539425</name>
</gene>
<sequence>MSFISNASNFTLGEGVYNNIQGNLVNIAVHKAFYGRKRHREEIEDGAELLALGEPLRKRRRREDGIKVIRKKHLKVTGEIGSGPGYLLHFGETKGKAIIVKVFNAGPTVREQLESTVALLKGLIHPNVLQIEGVSSRAELTQFIIYEHAYWKMAEGPLATALKEDLTRSITLGFKMIAGLSSGMNYLGLQGISLAPLGAENFDIFLDIDDRFLISINPRISTETEVAEDQEPEDNLNRAWNVFNAVCQKVLKSANLALHNENIERDPVALEPQASVSQHPLGPSVPVSAPTVESSSAQIISDSAEISVPPRREYVWRTIDRGQQSLATVARRIALEIDMKLTSSVNKLAWTDARSAHRCAGYVREEITLATTSVDSAVISHDAPSPLEICSICREVVGFHEQFRCICGALDPGSRPTVKCVVCKFWSHSDCVGNPKEFTCEPCLPPPASGRVFLQHRCPVLTGLDHRVSSPINLPAMEEEQTRRLREAETDSDDHSWYSDSIEHYSHAQEPSSTDRELIEHQPAH</sequence>
<proteinExistence type="predicted"/>
<dbReference type="Gene3D" id="1.10.510.10">
    <property type="entry name" value="Transferase(Phosphotransferase) domain 1"/>
    <property type="match status" value="1"/>
</dbReference>
<dbReference type="InterPro" id="IPR011009">
    <property type="entry name" value="Kinase-like_dom_sf"/>
</dbReference>
<dbReference type="SUPFAM" id="SSF56112">
    <property type="entry name" value="Protein kinase-like (PK-like)"/>
    <property type="match status" value="1"/>
</dbReference>
<dbReference type="Gene3D" id="3.30.40.10">
    <property type="entry name" value="Zinc/RING finger domain, C3HC4 (zinc finger)"/>
    <property type="match status" value="1"/>
</dbReference>
<evidence type="ECO:0000313" key="3">
    <source>
        <dbReference type="Proteomes" id="UP001219525"/>
    </source>
</evidence>
<accession>A0AAD6YSD1</accession>
<evidence type="ECO:0000313" key="2">
    <source>
        <dbReference type="EMBL" id="KAJ7227501.1"/>
    </source>
</evidence>
<dbReference type="EMBL" id="JARJCW010000003">
    <property type="protein sequence ID" value="KAJ7227501.1"/>
    <property type="molecule type" value="Genomic_DNA"/>
</dbReference>
<evidence type="ECO:0008006" key="4">
    <source>
        <dbReference type="Google" id="ProtNLM"/>
    </source>
</evidence>
<dbReference type="InterPro" id="IPR013083">
    <property type="entry name" value="Znf_RING/FYVE/PHD"/>
</dbReference>
<evidence type="ECO:0000256" key="1">
    <source>
        <dbReference type="SAM" id="MobiDB-lite"/>
    </source>
</evidence>
<organism evidence="2 3">
    <name type="scientific">Mycena pura</name>
    <dbReference type="NCBI Taxonomy" id="153505"/>
    <lineage>
        <taxon>Eukaryota</taxon>
        <taxon>Fungi</taxon>
        <taxon>Dikarya</taxon>
        <taxon>Basidiomycota</taxon>
        <taxon>Agaricomycotina</taxon>
        <taxon>Agaricomycetes</taxon>
        <taxon>Agaricomycetidae</taxon>
        <taxon>Agaricales</taxon>
        <taxon>Marasmiineae</taxon>
        <taxon>Mycenaceae</taxon>
        <taxon>Mycena</taxon>
    </lineage>
</organism>
<reference evidence="2" key="1">
    <citation type="submission" date="2023-03" db="EMBL/GenBank/DDBJ databases">
        <title>Massive genome expansion in bonnet fungi (Mycena s.s.) driven by repeated elements and novel gene families across ecological guilds.</title>
        <authorList>
            <consortium name="Lawrence Berkeley National Laboratory"/>
            <person name="Harder C.B."/>
            <person name="Miyauchi S."/>
            <person name="Viragh M."/>
            <person name="Kuo A."/>
            <person name="Thoen E."/>
            <person name="Andreopoulos B."/>
            <person name="Lu D."/>
            <person name="Skrede I."/>
            <person name="Drula E."/>
            <person name="Henrissat B."/>
            <person name="Morin E."/>
            <person name="Kohler A."/>
            <person name="Barry K."/>
            <person name="LaButti K."/>
            <person name="Morin E."/>
            <person name="Salamov A."/>
            <person name="Lipzen A."/>
            <person name="Mereny Z."/>
            <person name="Hegedus B."/>
            <person name="Baldrian P."/>
            <person name="Stursova M."/>
            <person name="Weitz H."/>
            <person name="Taylor A."/>
            <person name="Grigoriev I.V."/>
            <person name="Nagy L.G."/>
            <person name="Martin F."/>
            <person name="Kauserud H."/>
        </authorList>
    </citation>
    <scope>NUCLEOTIDE SEQUENCE</scope>
    <source>
        <strain evidence="2">9144</strain>
    </source>
</reference>
<dbReference type="AlphaFoldDB" id="A0AAD6YSD1"/>
<dbReference type="SUPFAM" id="SSF57903">
    <property type="entry name" value="FYVE/PHD zinc finger"/>
    <property type="match status" value="1"/>
</dbReference>
<dbReference type="InterPro" id="IPR011011">
    <property type="entry name" value="Znf_FYVE_PHD"/>
</dbReference>
<feature type="region of interest" description="Disordered" evidence="1">
    <location>
        <begin position="483"/>
        <end position="525"/>
    </location>
</feature>
<protein>
    <recommendedName>
        <fullName evidence="4">Protein kinase domain-containing protein</fullName>
    </recommendedName>
</protein>
<dbReference type="Proteomes" id="UP001219525">
    <property type="component" value="Unassembled WGS sequence"/>
</dbReference>
<name>A0AAD6YSD1_9AGAR</name>
<keyword evidence="3" id="KW-1185">Reference proteome</keyword>
<comment type="caution">
    <text evidence="2">The sequence shown here is derived from an EMBL/GenBank/DDBJ whole genome shotgun (WGS) entry which is preliminary data.</text>
</comment>